<evidence type="ECO:0000313" key="4">
    <source>
        <dbReference type="Proteomes" id="UP001235664"/>
    </source>
</evidence>
<dbReference type="SUPFAM" id="SSF101874">
    <property type="entry name" value="YceI-like"/>
    <property type="match status" value="1"/>
</dbReference>
<sequence length="214" mass="22024">MRKTILTAAAATGITTLALTGLTAQDATTPGAMDVSRVTAGTYTTDPAHSLVQWSVDHFGFNPYFGVFGDVAGTLTLDPAAIEDATVDVQIPIASVAVPSAGLRDHLLRPGKDGGSPDFFGAEPGMARFVSTEVTQLGATRALIAGNLTMNGQTGPVVLLTEFSGAGANPMSEAETVGFTATTTIDRSSWGIGYAIPMVSDAVDLKISVAFEKQ</sequence>
<dbReference type="EMBL" id="JAVAIL010000002">
    <property type="protein sequence ID" value="MDP4539356.1"/>
    <property type="molecule type" value="Genomic_DNA"/>
</dbReference>
<feature type="domain" description="Lipid/polyisoprenoid-binding YceI-like" evidence="2">
    <location>
        <begin position="42"/>
        <end position="212"/>
    </location>
</feature>
<evidence type="ECO:0000259" key="2">
    <source>
        <dbReference type="SMART" id="SM00867"/>
    </source>
</evidence>
<dbReference type="InterPro" id="IPR036761">
    <property type="entry name" value="TTHA0802/YceI-like_sf"/>
</dbReference>
<protein>
    <submittedName>
        <fullName evidence="3">YceI family protein</fullName>
    </submittedName>
</protein>
<comment type="caution">
    <text evidence="3">The sequence shown here is derived from an EMBL/GenBank/DDBJ whole genome shotgun (WGS) entry which is preliminary data.</text>
</comment>
<name>A0ABT9H7R2_9SPHN</name>
<proteinExistence type="predicted"/>
<accession>A0ABT9H7R2</accession>
<keyword evidence="4" id="KW-1185">Reference proteome</keyword>
<organism evidence="3 4">
    <name type="scientific">Qipengyuania benthica</name>
    <dbReference type="NCBI Taxonomy" id="3067651"/>
    <lineage>
        <taxon>Bacteria</taxon>
        <taxon>Pseudomonadati</taxon>
        <taxon>Pseudomonadota</taxon>
        <taxon>Alphaproteobacteria</taxon>
        <taxon>Sphingomonadales</taxon>
        <taxon>Erythrobacteraceae</taxon>
        <taxon>Qipengyuania</taxon>
    </lineage>
</organism>
<evidence type="ECO:0000256" key="1">
    <source>
        <dbReference type="SAM" id="SignalP"/>
    </source>
</evidence>
<dbReference type="PANTHER" id="PTHR34406">
    <property type="entry name" value="PROTEIN YCEI"/>
    <property type="match status" value="1"/>
</dbReference>
<dbReference type="SMART" id="SM00867">
    <property type="entry name" value="YceI"/>
    <property type="match status" value="1"/>
</dbReference>
<keyword evidence="1" id="KW-0732">Signal</keyword>
<feature type="signal peptide" evidence="1">
    <location>
        <begin position="1"/>
        <end position="26"/>
    </location>
</feature>
<reference evidence="3 4" key="1">
    <citation type="submission" date="2023-08" db="EMBL/GenBank/DDBJ databases">
        <title>genomic of DY56.</title>
        <authorList>
            <person name="Wang Y."/>
        </authorList>
    </citation>
    <scope>NUCLEOTIDE SEQUENCE [LARGE SCALE GENOMIC DNA]</scope>
    <source>
        <strain evidence="3 4">DY56-A-20</strain>
    </source>
</reference>
<dbReference type="RefSeq" id="WP_305929490.1">
    <property type="nucleotide sequence ID" value="NZ_JAVAIL010000002.1"/>
</dbReference>
<dbReference type="InterPro" id="IPR007372">
    <property type="entry name" value="Lipid/polyisoprenoid-bd_YceI"/>
</dbReference>
<dbReference type="PANTHER" id="PTHR34406:SF1">
    <property type="entry name" value="PROTEIN YCEI"/>
    <property type="match status" value="1"/>
</dbReference>
<dbReference type="Pfam" id="PF04264">
    <property type="entry name" value="YceI"/>
    <property type="match status" value="1"/>
</dbReference>
<evidence type="ECO:0000313" key="3">
    <source>
        <dbReference type="EMBL" id="MDP4539356.1"/>
    </source>
</evidence>
<feature type="chain" id="PRO_5045094847" evidence="1">
    <location>
        <begin position="27"/>
        <end position="214"/>
    </location>
</feature>
<dbReference type="Gene3D" id="2.40.128.110">
    <property type="entry name" value="Lipid/polyisoprenoid-binding, YceI-like"/>
    <property type="match status" value="1"/>
</dbReference>
<gene>
    <name evidence="3" type="ORF">Q9K01_06945</name>
</gene>
<dbReference type="Proteomes" id="UP001235664">
    <property type="component" value="Unassembled WGS sequence"/>
</dbReference>